<evidence type="ECO:0000313" key="2">
    <source>
        <dbReference type="RefSeq" id="XP_038869974.1"/>
    </source>
</evidence>
<dbReference type="Proteomes" id="UP000808372">
    <property type="component" value="Chromosome 19"/>
</dbReference>
<dbReference type="PANTHER" id="PTHR13383">
    <property type="entry name" value="RIBONUCLEASE H2 SUBUNIT B"/>
    <property type="match status" value="1"/>
</dbReference>
<gene>
    <name evidence="2" type="primary">LOC120063754</name>
</gene>
<dbReference type="GO" id="GO:0006401">
    <property type="term" value="P:RNA catabolic process"/>
    <property type="evidence" value="ECO:0007669"/>
    <property type="project" value="TreeGrafter"/>
</dbReference>
<evidence type="ECO:0000313" key="1">
    <source>
        <dbReference type="Proteomes" id="UP000808372"/>
    </source>
</evidence>
<reference evidence="2" key="1">
    <citation type="submission" date="2025-08" db="UniProtKB">
        <authorList>
            <consortium name="RefSeq"/>
        </authorList>
    </citation>
    <scope>IDENTIFICATION</scope>
    <source>
        <tissue evidence="2">White muscle</tissue>
    </source>
</reference>
<dbReference type="RefSeq" id="XP_038869974.1">
    <property type="nucleotide sequence ID" value="XM_039014046.1"/>
</dbReference>
<organism evidence="1 2">
    <name type="scientific">Salvelinus namaycush</name>
    <name type="common">Lake trout</name>
    <name type="synonym">Salmo namaycush</name>
    <dbReference type="NCBI Taxonomy" id="8040"/>
    <lineage>
        <taxon>Eukaryota</taxon>
        <taxon>Metazoa</taxon>
        <taxon>Chordata</taxon>
        <taxon>Craniata</taxon>
        <taxon>Vertebrata</taxon>
        <taxon>Euteleostomi</taxon>
        <taxon>Actinopterygii</taxon>
        <taxon>Neopterygii</taxon>
        <taxon>Teleostei</taxon>
        <taxon>Protacanthopterygii</taxon>
        <taxon>Salmoniformes</taxon>
        <taxon>Salmonidae</taxon>
        <taxon>Salmoninae</taxon>
        <taxon>Salvelinus</taxon>
    </lineage>
</organism>
<accession>A0A8U1F5K7</accession>
<dbReference type="GO" id="GO:0032299">
    <property type="term" value="C:ribonuclease H2 complex"/>
    <property type="evidence" value="ECO:0007669"/>
    <property type="project" value="InterPro"/>
</dbReference>
<name>A0A8U1F5K7_SALNM</name>
<proteinExistence type="predicted"/>
<dbReference type="GO" id="GO:0005654">
    <property type="term" value="C:nucleoplasm"/>
    <property type="evidence" value="ECO:0007669"/>
    <property type="project" value="TreeGrafter"/>
</dbReference>
<dbReference type="InterPro" id="IPR040456">
    <property type="entry name" value="RNase_H2_suB"/>
</dbReference>
<dbReference type="GeneID" id="120063754"/>
<dbReference type="KEGG" id="snh:120063754"/>
<sequence>MEWLKKKAERTVKALGKTNISVGERMKSMTYVRVKKESETQEEDYLQYAHGLISADISEDLKKALLKHLQLPELSSPKKVEHHSKLP</sequence>
<keyword evidence="1" id="KW-1185">Reference proteome</keyword>
<dbReference type="AlphaFoldDB" id="A0A8U1F5K7"/>
<dbReference type="Gene3D" id="1.10.20.120">
    <property type="match status" value="1"/>
</dbReference>
<protein>
    <submittedName>
        <fullName evidence="2">Ribonuclease H2 subunit B-like</fullName>
    </submittedName>
</protein>
<dbReference type="PANTHER" id="PTHR13383:SF11">
    <property type="entry name" value="RIBONUCLEASE H2 SUBUNIT B"/>
    <property type="match status" value="1"/>
</dbReference>